<dbReference type="Gene3D" id="3.30.365.10">
    <property type="entry name" value="Aldehyde oxidase/xanthine dehydrogenase, molybdopterin binding domain"/>
    <property type="match status" value="4"/>
</dbReference>
<dbReference type="InterPro" id="IPR046867">
    <property type="entry name" value="AldOxase/xan_DH_MoCoBD2"/>
</dbReference>
<protein>
    <submittedName>
        <fullName evidence="5">Carbon monoxide dehydrogenase</fullName>
    </submittedName>
</protein>
<sequence>MDESTPLMTAKFGMGQPVPRTEDPTLLRGEGRYTDDLALDGQLHAAIVRSTMAHGVLRGVDVAGALEVPGVVAVYTAKDLAWTAPMPANIAASMKNADGSAMAIPQRKALAEDRVRHVGDPIALVVAETAAAAREGAEAVMPDIDVLPVVADPEAALAEGAPAIWDEVPGNRAVTWASGDAAACEAAFATAAHVTRLRVVSNRVVVAPLEPRAAIATYDPADERFTLRLGSQGTFPMRNLLAKALGVAPEKVRVLTGQVGGSFGMKSAIYPEYVALLHAAKALGKPVRWTDTRSESFVSDHHGRAVTLDGALALDAEGNFLALKIEGVADLGAYLNPVAPLFSTINIPKNAMGVYRTPAVHARITCAYTNTTPVGPYRGAGRPDGNYLMERLVETAAAEMGIDPLELRRRNHVRPEALPYATPAGTTYDSGDFPAIFEAALAAADVDGFSTRREESEARGLLRGIGIGHYCEVTALVTAEMGGLRFEPDGSVTLLTGTLDYGQGHATAFAQVLSEKLGVPFEAVRLVQGDSDRLVAGGGTGGSKSLMASGAAIVGAVDEVIEAGKPLAAHALEAAPVDIVFENGRFAIAGTDRSIAVLELAARLREEGFAASLPDGLARSLDVTHVHDTSPSAYPNGCHVAEVEIDPETGVTKLVRYVAANDFGVVVNPLLVEGQLHGGVVQGIGQALLERVVYDEDGQLLSGSFMDYGLPRADDAPFFAVENLEFPATTNPLGVKGCGEAGCAGALPSVMNAVVDALRPRGVTHMDMPATPQRVWRALRATPARA</sequence>
<evidence type="ECO:0000256" key="2">
    <source>
        <dbReference type="ARBA" id="ARBA00023002"/>
    </source>
</evidence>
<dbReference type="SUPFAM" id="SSF56003">
    <property type="entry name" value="Molybdenum cofactor-binding domain"/>
    <property type="match status" value="1"/>
</dbReference>
<keyword evidence="6" id="KW-1185">Reference proteome</keyword>
<dbReference type="InterPro" id="IPR037165">
    <property type="entry name" value="AldOxase/xan_DH_Mopterin-bd_sf"/>
</dbReference>
<dbReference type="InterPro" id="IPR000674">
    <property type="entry name" value="Ald_Oxase/Xan_DH_a/b"/>
</dbReference>
<reference evidence="5 6" key="1">
    <citation type="journal article" date="2014" name="Int. J. Syst. Evol. Microbiol.">
        <title>Complete genome sequence of Corynebacterium casei LMG S-19264T (=DSM 44701T), isolated from a smear-ripened cheese.</title>
        <authorList>
            <consortium name="US DOE Joint Genome Institute (JGI-PGF)"/>
            <person name="Walter F."/>
            <person name="Albersmeier A."/>
            <person name="Kalinowski J."/>
            <person name="Ruckert C."/>
        </authorList>
    </citation>
    <scope>NUCLEOTIDE SEQUENCE [LARGE SCALE GENOMIC DNA]</scope>
    <source>
        <strain evidence="5 6">CGMCC 1.9161</strain>
    </source>
</reference>
<dbReference type="InterPro" id="IPR036856">
    <property type="entry name" value="Ald_Oxase/Xan_DH_a/b_sf"/>
</dbReference>
<dbReference type="Pfam" id="PF01315">
    <property type="entry name" value="Ald_Xan_dh_C"/>
    <property type="match status" value="1"/>
</dbReference>
<dbReference type="Pfam" id="PF20256">
    <property type="entry name" value="MoCoBD_2"/>
    <property type="match status" value="1"/>
</dbReference>
<comment type="caution">
    <text evidence="5">The sequence shown here is derived from an EMBL/GenBank/DDBJ whole genome shotgun (WGS) entry which is preliminary data.</text>
</comment>
<dbReference type="SMART" id="SM01008">
    <property type="entry name" value="Ald_Xan_dh_C"/>
    <property type="match status" value="1"/>
</dbReference>
<gene>
    <name evidence="5" type="ORF">GCM10011322_34420</name>
</gene>
<dbReference type="SUPFAM" id="SSF54665">
    <property type="entry name" value="CO dehydrogenase molybdoprotein N-domain-like"/>
    <property type="match status" value="1"/>
</dbReference>
<evidence type="ECO:0000313" key="5">
    <source>
        <dbReference type="EMBL" id="GGK44356.1"/>
    </source>
</evidence>
<evidence type="ECO:0000259" key="4">
    <source>
        <dbReference type="SMART" id="SM01008"/>
    </source>
</evidence>
<dbReference type="EMBL" id="BMMF01000010">
    <property type="protein sequence ID" value="GGK44356.1"/>
    <property type="molecule type" value="Genomic_DNA"/>
</dbReference>
<dbReference type="AlphaFoldDB" id="A0A917V6D4"/>
<dbReference type="PANTHER" id="PTHR11908">
    <property type="entry name" value="XANTHINE DEHYDROGENASE"/>
    <property type="match status" value="1"/>
</dbReference>
<dbReference type="GO" id="GO:0016491">
    <property type="term" value="F:oxidoreductase activity"/>
    <property type="evidence" value="ECO:0007669"/>
    <property type="project" value="UniProtKB-KW"/>
</dbReference>
<feature type="domain" description="Aldehyde oxidase/xanthine dehydrogenase a/b hammerhead" evidence="4">
    <location>
        <begin position="28"/>
        <end position="148"/>
    </location>
</feature>
<dbReference type="RefSeq" id="WP_188914485.1">
    <property type="nucleotide sequence ID" value="NZ_BMMF01000010.1"/>
</dbReference>
<dbReference type="Pfam" id="PF02738">
    <property type="entry name" value="MoCoBD_1"/>
    <property type="match status" value="1"/>
</dbReference>
<dbReference type="GO" id="GO:0005506">
    <property type="term" value="F:iron ion binding"/>
    <property type="evidence" value="ECO:0007669"/>
    <property type="project" value="InterPro"/>
</dbReference>
<accession>A0A917V6D4</accession>
<name>A0A917V6D4_9HYPH</name>
<proteinExistence type="predicted"/>
<keyword evidence="1" id="KW-0500">Molybdenum</keyword>
<dbReference type="InterPro" id="IPR008274">
    <property type="entry name" value="AldOxase/xan_DH_MoCoBD1"/>
</dbReference>
<dbReference type="Gene3D" id="3.90.1170.50">
    <property type="entry name" value="Aldehyde oxidase/xanthine dehydrogenase, a/b hammerhead"/>
    <property type="match status" value="1"/>
</dbReference>
<dbReference type="PANTHER" id="PTHR11908:SF132">
    <property type="entry name" value="ALDEHYDE OXIDASE 1-RELATED"/>
    <property type="match status" value="1"/>
</dbReference>
<evidence type="ECO:0000313" key="6">
    <source>
        <dbReference type="Proteomes" id="UP000600449"/>
    </source>
</evidence>
<evidence type="ECO:0000256" key="1">
    <source>
        <dbReference type="ARBA" id="ARBA00022505"/>
    </source>
</evidence>
<dbReference type="Proteomes" id="UP000600449">
    <property type="component" value="Unassembled WGS sequence"/>
</dbReference>
<evidence type="ECO:0000256" key="3">
    <source>
        <dbReference type="SAM" id="MobiDB-lite"/>
    </source>
</evidence>
<dbReference type="InterPro" id="IPR016208">
    <property type="entry name" value="Ald_Oxase/xanthine_DH-like"/>
</dbReference>
<organism evidence="5 6">
    <name type="scientific">Salinarimonas ramus</name>
    <dbReference type="NCBI Taxonomy" id="690164"/>
    <lineage>
        <taxon>Bacteria</taxon>
        <taxon>Pseudomonadati</taxon>
        <taxon>Pseudomonadota</taxon>
        <taxon>Alphaproteobacteria</taxon>
        <taxon>Hyphomicrobiales</taxon>
        <taxon>Salinarimonadaceae</taxon>
        <taxon>Salinarimonas</taxon>
    </lineage>
</organism>
<feature type="region of interest" description="Disordered" evidence="3">
    <location>
        <begin position="1"/>
        <end position="24"/>
    </location>
</feature>
<keyword evidence="2" id="KW-0560">Oxidoreductase</keyword>